<proteinExistence type="predicted"/>
<dbReference type="EMBL" id="CAAALY010016419">
    <property type="protein sequence ID" value="VEL12975.1"/>
    <property type="molecule type" value="Genomic_DNA"/>
</dbReference>
<dbReference type="AlphaFoldDB" id="A0A3S5BQ05"/>
<protein>
    <submittedName>
        <fullName evidence="1">Uncharacterized protein</fullName>
    </submittedName>
</protein>
<accession>A0A3S5BQ05</accession>
<gene>
    <name evidence="1" type="ORF">PXEA_LOCUS6415</name>
</gene>
<keyword evidence="2" id="KW-1185">Reference proteome</keyword>
<comment type="caution">
    <text evidence="1">The sequence shown here is derived from an EMBL/GenBank/DDBJ whole genome shotgun (WGS) entry which is preliminary data.</text>
</comment>
<reference evidence="1" key="1">
    <citation type="submission" date="2018-11" db="EMBL/GenBank/DDBJ databases">
        <authorList>
            <consortium name="Pathogen Informatics"/>
        </authorList>
    </citation>
    <scope>NUCLEOTIDE SEQUENCE</scope>
</reference>
<dbReference type="Proteomes" id="UP000784294">
    <property type="component" value="Unassembled WGS sequence"/>
</dbReference>
<sequence>MEGPHGLCNQLAVGYKKEYDDMLTTSPFFDLPDCCLAGVFSFDFGALDGREEFRLLVELHSSWLGDAGFGQFVRLDMAQVSACRNLLSLPAWPGPCRGFHSLCCQSTG</sequence>
<organism evidence="1 2">
    <name type="scientific">Protopolystoma xenopodis</name>
    <dbReference type="NCBI Taxonomy" id="117903"/>
    <lineage>
        <taxon>Eukaryota</taxon>
        <taxon>Metazoa</taxon>
        <taxon>Spiralia</taxon>
        <taxon>Lophotrochozoa</taxon>
        <taxon>Platyhelminthes</taxon>
        <taxon>Monogenea</taxon>
        <taxon>Polyopisthocotylea</taxon>
        <taxon>Polystomatidea</taxon>
        <taxon>Polystomatidae</taxon>
        <taxon>Protopolystoma</taxon>
    </lineage>
</organism>
<evidence type="ECO:0000313" key="1">
    <source>
        <dbReference type="EMBL" id="VEL12975.1"/>
    </source>
</evidence>
<name>A0A3S5BQ05_9PLAT</name>
<evidence type="ECO:0000313" key="2">
    <source>
        <dbReference type="Proteomes" id="UP000784294"/>
    </source>
</evidence>